<evidence type="ECO:0000256" key="2">
    <source>
        <dbReference type="ARBA" id="ARBA00020675"/>
    </source>
</evidence>
<evidence type="ECO:0000256" key="7">
    <source>
        <dbReference type="ARBA" id="ARBA00023134"/>
    </source>
</evidence>
<feature type="compositionally biased region" description="Basic and acidic residues" evidence="11">
    <location>
        <begin position="47"/>
        <end position="57"/>
    </location>
</feature>
<dbReference type="InterPro" id="IPR053905">
    <property type="entry name" value="EF-G-like_DII"/>
</dbReference>
<dbReference type="PANTHER" id="PTHR43381:SF5">
    <property type="entry name" value="TR-TYPE G DOMAIN-CONTAINING PROTEIN"/>
    <property type="match status" value="1"/>
</dbReference>
<dbReference type="Pfam" id="PF22042">
    <property type="entry name" value="EF-G_D2"/>
    <property type="match status" value="1"/>
</dbReference>
<evidence type="ECO:0000256" key="8">
    <source>
        <dbReference type="ARBA" id="ARBA00025162"/>
    </source>
</evidence>
<keyword evidence="5 9" id="KW-0547">Nucleotide-binding</keyword>
<dbReference type="PROSITE" id="PS01176">
    <property type="entry name" value="IF2"/>
    <property type="match status" value="1"/>
</dbReference>
<dbReference type="InterPro" id="IPR000178">
    <property type="entry name" value="TF_IF2_bacterial-like"/>
</dbReference>
<feature type="region of interest" description="G-domain" evidence="9">
    <location>
        <begin position="275"/>
        <end position="423"/>
    </location>
</feature>
<dbReference type="CDD" id="cd03692">
    <property type="entry name" value="mtIF2_IVc"/>
    <property type="match status" value="1"/>
</dbReference>
<dbReference type="STRING" id="285983.UB32_13220"/>
<keyword evidence="7 9" id="KW-0342">GTP-binding</keyword>
<evidence type="ECO:0000256" key="11">
    <source>
        <dbReference type="SAM" id="MobiDB-lite"/>
    </source>
</evidence>
<evidence type="ECO:0000259" key="12">
    <source>
        <dbReference type="PROSITE" id="PS51722"/>
    </source>
</evidence>
<dbReference type="InterPro" id="IPR005225">
    <property type="entry name" value="Small_GTP-bd"/>
</dbReference>
<dbReference type="Pfam" id="PF11987">
    <property type="entry name" value="IF-2"/>
    <property type="match status" value="1"/>
</dbReference>
<dbReference type="PANTHER" id="PTHR43381">
    <property type="entry name" value="TRANSLATION INITIATION FACTOR IF-2-RELATED"/>
    <property type="match status" value="1"/>
</dbReference>
<feature type="binding site" evidence="9">
    <location>
        <begin position="281"/>
        <end position="288"/>
    </location>
    <ligand>
        <name>GTP</name>
        <dbReference type="ChEBI" id="CHEBI:37565"/>
    </ligand>
</feature>
<dbReference type="InterPro" id="IPR009000">
    <property type="entry name" value="Transl_B-barrel_sf"/>
</dbReference>
<dbReference type="FunFam" id="3.40.50.10050:FF:000001">
    <property type="entry name" value="Translation initiation factor IF-2"/>
    <property type="match status" value="1"/>
</dbReference>
<dbReference type="Gene3D" id="3.40.50.10050">
    <property type="entry name" value="Translation initiation factor IF- 2, domain 3"/>
    <property type="match status" value="1"/>
</dbReference>
<dbReference type="FunFam" id="2.40.30.10:FF:000007">
    <property type="entry name" value="Translation initiation factor IF-2"/>
    <property type="match status" value="1"/>
</dbReference>
<dbReference type="InterPro" id="IPR000795">
    <property type="entry name" value="T_Tr_GTP-bd_dom"/>
</dbReference>
<dbReference type="Pfam" id="PF00009">
    <property type="entry name" value="GTP_EFTU"/>
    <property type="match status" value="1"/>
</dbReference>
<dbReference type="FunFam" id="3.40.50.300:FF:000019">
    <property type="entry name" value="Translation initiation factor IF-2"/>
    <property type="match status" value="1"/>
</dbReference>
<dbReference type="FunFam" id="2.40.30.10:FF:000008">
    <property type="entry name" value="Translation initiation factor IF-2"/>
    <property type="match status" value="1"/>
</dbReference>
<dbReference type="EMBL" id="RSFW01000009">
    <property type="protein sequence ID" value="RSD27983.1"/>
    <property type="molecule type" value="Genomic_DNA"/>
</dbReference>
<feature type="domain" description="Tr-type G" evidence="12">
    <location>
        <begin position="272"/>
        <end position="445"/>
    </location>
</feature>
<dbReference type="SUPFAM" id="SSF52540">
    <property type="entry name" value="P-loop containing nucleoside triphosphate hydrolases"/>
    <property type="match status" value="1"/>
</dbReference>
<feature type="compositionally biased region" description="Low complexity" evidence="11">
    <location>
        <begin position="163"/>
        <end position="182"/>
    </location>
</feature>
<dbReference type="InterPro" id="IPR015760">
    <property type="entry name" value="TIF_IF2"/>
</dbReference>
<protein>
    <recommendedName>
        <fullName evidence="2 9">Translation initiation factor IF-2</fullName>
    </recommendedName>
</protein>
<dbReference type="InterPro" id="IPR006847">
    <property type="entry name" value="IF2_N"/>
</dbReference>
<dbReference type="NCBIfam" id="TIGR00487">
    <property type="entry name" value="IF-2"/>
    <property type="match status" value="1"/>
</dbReference>
<reference evidence="14" key="1">
    <citation type="submission" date="2018-12" db="EMBL/GenBank/DDBJ databases">
        <title>Bacillus chawlae sp. nov., Bacillus glennii sp. nov., and Bacillus saganii sp. nov. Isolated from the Vehicle Assembly Building at Kennedy Space Center where the Viking Spacecraft were Assembled.</title>
        <authorList>
            <person name="Seuylemezian A."/>
            <person name="Vaishampayan P."/>
        </authorList>
    </citation>
    <scope>NUCLEOTIDE SEQUENCE [LARGE SCALE GENOMIC DNA]</scope>
    <source>
        <strain evidence="14">DSM 13966</strain>
    </source>
</reference>
<dbReference type="SUPFAM" id="SSF52156">
    <property type="entry name" value="Initiation factor IF2/eIF5b, domain 3"/>
    <property type="match status" value="1"/>
</dbReference>
<feature type="compositionally biased region" description="Low complexity" evidence="11">
    <location>
        <begin position="58"/>
        <end position="119"/>
    </location>
</feature>
<evidence type="ECO:0000256" key="10">
    <source>
        <dbReference type="RuleBase" id="RU000644"/>
    </source>
</evidence>
<dbReference type="InterPro" id="IPR023115">
    <property type="entry name" value="TIF_IF2_dom3"/>
</dbReference>
<dbReference type="GO" id="GO:0005829">
    <property type="term" value="C:cytosol"/>
    <property type="evidence" value="ECO:0007669"/>
    <property type="project" value="TreeGrafter"/>
</dbReference>
<dbReference type="Proteomes" id="UP000279911">
    <property type="component" value="Unassembled WGS sequence"/>
</dbReference>
<evidence type="ECO:0000256" key="3">
    <source>
        <dbReference type="ARBA" id="ARBA00022490"/>
    </source>
</evidence>
<dbReference type="OrthoDB" id="9811804at2"/>
<dbReference type="CDD" id="cd03702">
    <property type="entry name" value="IF2_mtIF2_II"/>
    <property type="match status" value="1"/>
</dbReference>
<evidence type="ECO:0000256" key="9">
    <source>
        <dbReference type="HAMAP-Rule" id="MF_00100"/>
    </source>
</evidence>
<dbReference type="Gene3D" id="3.40.50.300">
    <property type="entry name" value="P-loop containing nucleotide triphosphate hydrolases"/>
    <property type="match status" value="1"/>
</dbReference>
<dbReference type="CDD" id="cd01887">
    <property type="entry name" value="IF2_eIF5B"/>
    <property type="match status" value="1"/>
</dbReference>
<evidence type="ECO:0000256" key="5">
    <source>
        <dbReference type="ARBA" id="ARBA00022741"/>
    </source>
</evidence>
<dbReference type="RefSeq" id="WP_125479077.1">
    <property type="nucleotide sequence ID" value="NZ_RSFW01000009.1"/>
</dbReference>
<dbReference type="NCBIfam" id="TIGR00231">
    <property type="entry name" value="small_GTP"/>
    <property type="match status" value="1"/>
</dbReference>
<dbReference type="Gene3D" id="2.40.30.10">
    <property type="entry name" value="Translation factors"/>
    <property type="match status" value="2"/>
</dbReference>
<dbReference type="GO" id="GO:0003924">
    <property type="term" value="F:GTPase activity"/>
    <property type="evidence" value="ECO:0007669"/>
    <property type="project" value="UniProtKB-UniRule"/>
</dbReference>
<dbReference type="InterPro" id="IPR044145">
    <property type="entry name" value="IF2_II"/>
</dbReference>
<sequence length="770" mass="84913">MSKTRVYEYAKKHNLSSKDVIIKLKEMNIEVSNHMTAMEDDTVKKLDAIYNKKEDRQQAQARPKQQQSQPKNQQGQNRSQGQNRNQGNQGQNRNQGGQNPNRNQAQNQQRNNQAQPQPQLKTTASAFSDDERRATTPEKVKTAAAKKPDNKPFNKNKNKNNKNRNQQQQNRGKQQQPQAQQPKKVKELPSKITFSESLTVGELAKKLNREPSEIIKKLFMLGVMATINQDLDKDAIELIATDYGVEVEEEIKIDATDLEVYFSEDEEASLVERPSVVTIMGHVDHGKTTLLDSIRNTKVTAGEAGGITQHIGAYQVEENGKKITFLDTPGHAAFTTMRARGAKITDITILVVAADDGVKPQTVEALNHAKAANVPIIVAVNKMDKPTANPDRVMQELTEYGLVPEAWGGETIFVPISALTGEGLDNLLEMILLVGEVEEYKANPKRNAMGTVIEAQLDKGRGSVATLLVQNGTLKIGDPIVVGNTFGRVRAMVNDLGRRVKEAGPSTPVEITGLNDVPQAGDRFVVFDDEKTARQIGEIRSQQALQAQRSEKARVSLDTLFEHMKQGEMKDLNLIIKADVQGSVEALAAALQKLDVEGVNVRIIHTGVGAINESDITLAAASNGIVIGFNVRPDNNAKRAAESESVDIRLHRIIYKVIEEIESAMKGMLDPVYAEKVIGQAEVRQTFKVSKIGTIAGSYVTDGKITRDSGVRLIRDGVVIFEGEVDALKRFKDDAKEVSAGYECGITIKNFKDVKEGDVIEAYIMEEVER</sequence>
<dbReference type="InterPro" id="IPR027417">
    <property type="entry name" value="P-loop_NTPase"/>
</dbReference>
<comment type="subcellular location">
    <subcellularLocation>
        <location evidence="9">Cytoplasm</location>
    </subcellularLocation>
</comment>
<feature type="region of interest" description="Disordered" evidence="11">
    <location>
        <begin position="47"/>
        <end position="189"/>
    </location>
</feature>
<comment type="caution">
    <text evidence="13">The sequence shown here is derived from an EMBL/GenBank/DDBJ whole genome shotgun (WGS) entry which is preliminary data.</text>
</comment>
<feature type="compositionally biased region" description="Basic and acidic residues" evidence="11">
    <location>
        <begin position="129"/>
        <end position="152"/>
    </location>
</feature>
<keyword evidence="4 9" id="KW-0396">Initiation factor</keyword>
<dbReference type="Gene3D" id="1.10.10.2480">
    <property type="match status" value="1"/>
</dbReference>
<name>A0A3R9EDL5_9BACI</name>
<accession>A0A3R9EDL5</accession>
<dbReference type="PROSITE" id="PS51722">
    <property type="entry name" value="G_TR_2"/>
    <property type="match status" value="1"/>
</dbReference>
<comment type="similarity">
    <text evidence="1 9 10">Belongs to the TRAFAC class translation factor GTPase superfamily. Classic translation factor GTPase family. IF-2 subfamily.</text>
</comment>
<dbReference type="AlphaFoldDB" id="A0A3R9EDL5"/>
<keyword evidence="3 9" id="KW-0963">Cytoplasm</keyword>
<feature type="binding site" evidence="9">
    <location>
        <begin position="327"/>
        <end position="331"/>
    </location>
    <ligand>
        <name>GTP</name>
        <dbReference type="ChEBI" id="CHEBI:37565"/>
    </ligand>
</feature>
<dbReference type="Pfam" id="PF04760">
    <property type="entry name" value="IF2_N"/>
    <property type="match status" value="2"/>
</dbReference>
<dbReference type="GO" id="GO:0003743">
    <property type="term" value="F:translation initiation factor activity"/>
    <property type="evidence" value="ECO:0007669"/>
    <property type="project" value="UniProtKB-UniRule"/>
</dbReference>
<evidence type="ECO:0000256" key="4">
    <source>
        <dbReference type="ARBA" id="ARBA00022540"/>
    </source>
</evidence>
<feature type="binding site" evidence="9">
    <location>
        <begin position="381"/>
        <end position="384"/>
    </location>
    <ligand>
        <name>GTP</name>
        <dbReference type="ChEBI" id="CHEBI:37565"/>
    </ligand>
</feature>
<proteinExistence type="inferred from homology"/>
<evidence type="ECO:0000256" key="1">
    <source>
        <dbReference type="ARBA" id="ARBA00007733"/>
    </source>
</evidence>
<evidence type="ECO:0000313" key="14">
    <source>
        <dbReference type="Proteomes" id="UP000279911"/>
    </source>
</evidence>
<evidence type="ECO:0000256" key="6">
    <source>
        <dbReference type="ARBA" id="ARBA00022917"/>
    </source>
</evidence>
<gene>
    <name evidence="9" type="primary">infB</name>
    <name evidence="13" type="ORF">EJA10_05835</name>
</gene>
<dbReference type="HAMAP" id="MF_00100_B">
    <property type="entry name" value="IF_2_B"/>
    <property type="match status" value="1"/>
</dbReference>
<evidence type="ECO:0000313" key="13">
    <source>
        <dbReference type="EMBL" id="RSD27983.1"/>
    </source>
</evidence>
<comment type="function">
    <text evidence="8 9 10">One of the essential components for the initiation of protein synthesis. Protects formylmethionyl-tRNA from spontaneous hydrolysis and promotes its binding to the 30S ribosomal subunits. Also involved in the hydrolysis of GTP during the formation of the 70S ribosomal complex.</text>
</comment>
<organism evidence="13 14">
    <name type="scientific">Mesobacillus subterraneus</name>
    <dbReference type="NCBI Taxonomy" id="285983"/>
    <lineage>
        <taxon>Bacteria</taxon>
        <taxon>Bacillati</taxon>
        <taxon>Bacillota</taxon>
        <taxon>Bacilli</taxon>
        <taxon>Bacillales</taxon>
        <taxon>Bacillaceae</taxon>
        <taxon>Mesobacillus</taxon>
    </lineage>
</organism>
<dbReference type="GO" id="GO:0005525">
    <property type="term" value="F:GTP binding"/>
    <property type="evidence" value="ECO:0007669"/>
    <property type="project" value="UniProtKB-KW"/>
</dbReference>
<dbReference type="InterPro" id="IPR036925">
    <property type="entry name" value="TIF_IF2_dom3_sf"/>
</dbReference>
<dbReference type="SUPFAM" id="SSF50447">
    <property type="entry name" value="Translation proteins"/>
    <property type="match status" value="2"/>
</dbReference>
<keyword evidence="6 9" id="KW-0648">Protein biosynthesis</keyword>